<evidence type="ECO:0000313" key="2">
    <source>
        <dbReference type="EMBL" id="TDE11451.1"/>
    </source>
</evidence>
<dbReference type="SUPFAM" id="SSF46785">
    <property type="entry name" value="Winged helix' DNA-binding domain"/>
    <property type="match status" value="1"/>
</dbReference>
<proteinExistence type="inferred from homology"/>
<organism evidence="2 3">
    <name type="scientific">Jiangella asiatica</name>
    <dbReference type="NCBI Taxonomy" id="2530372"/>
    <lineage>
        <taxon>Bacteria</taxon>
        <taxon>Bacillati</taxon>
        <taxon>Actinomycetota</taxon>
        <taxon>Actinomycetes</taxon>
        <taxon>Jiangellales</taxon>
        <taxon>Jiangellaceae</taxon>
        <taxon>Jiangella</taxon>
    </lineage>
</organism>
<dbReference type="InterPro" id="IPR043129">
    <property type="entry name" value="ATPase_NBD"/>
</dbReference>
<keyword evidence="3" id="KW-1185">Reference proteome</keyword>
<dbReference type="EMBL" id="SMKZ01000010">
    <property type="protein sequence ID" value="TDE11451.1"/>
    <property type="molecule type" value="Genomic_DNA"/>
</dbReference>
<sequence>MATWGQAIDVHGAEPALLRHINRSQVLRLLRDAGEAMGISAIGQATRLSRPTVELALADLIARGTVLETGHTKGSARGGRPARSFQFAARSGCVVAVTVQRRQVSVDVFDLRQVALMRQVWPLADINEEPDPIGFVQAAVHQVLDERSLAPDLMRVVVVGVRGIVAEGGQVTVSGELPSFTGDAAHRDLQSRFSCPVIVENDANLAALAEHKQLGGPLDVVGLLIGEAVGCGLILNGELYRGAHGAAGEFFGPDAPWATTSQRIKTEVVARGSSLSEFFSLADGGNRMARELVVEYAVAIARLTRSLLLLDPPVVVIGGDIVHAGKTFLEPLRRELMPDLYHDTEIVYSELGSECHRVGAQQLAFNWFDDHLFRA</sequence>
<evidence type="ECO:0000313" key="3">
    <source>
        <dbReference type="Proteomes" id="UP000294739"/>
    </source>
</evidence>
<dbReference type="SUPFAM" id="SSF53067">
    <property type="entry name" value="Actin-like ATPase domain"/>
    <property type="match status" value="1"/>
</dbReference>
<comment type="caution">
    <text evidence="2">The sequence shown here is derived from an EMBL/GenBank/DDBJ whole genome shotgun (WGS) entry which is preliminary data.</text>
</comment>
<dbReference type="Gene3D" id="3.30.420.40">
    <property type="match status" value="3"/>
</dbReference>
<dbReference type="InterPro" id="IPR036388">
    <property type="entry name" value="WH-like_DNA-bd_sf"/>
</dbReference>
<name>A0A4R5DHQ1_9ACTN</name>
<dbReference type="InParanoid" id="A0A4R5DHQ1"/>
<dbReference type="PANTHER" id="PTHR18964">
    <property type="entry name" value="ROK (REPRESSOR, ORF, KINASE) FAMILY"/>
    <property type="match status" value="1"/>
</dbReference>
<dbReference type="PANTHER" id="PTHR18964:SF149">
    <property type="entry name" value="BIFUNCTIONAL UDP-N-ACETYLGLUCOSAMINE 2-EPIMERASE_N-ACETYLMANNOSAMINE KINASE"/>
    <property type="match status" value="1"/>
</dbReference>
<dbReference type="Proteomes" id="UP000294739">
    <property type="component" value="Unassembled WGS sequence"/>
</dbReference>
<dbReference type="AlphaFoldDB" id="A0A4R5DHQ1"/>
<accession>A0A4R5DHQ1</accession>
<dbReference type="InterPro" id="IPR000600">
    <property type="entry name" value="ROK"/>
</dbReference>
<evidence type="ECO:0000256" key="1">
    <source>
        <dbReference type="ARBA" id="ARBA00006479"/>
    </source>
</evidence>
<dbReference type="OrthoDB" id="37575at2"/>
<reference evidence="2 3" key="1">
    <citation type="submission" date="2019-03" db="EMBL/GenBank/DDBJ databases">
        <title>Draft genome sequences of novel Actinobacteria.</title>
        <authorList>
            <person name="Sahin N."/>
            <person name="Ay H."/>
            <person name="Saygin H."/>
        </authorList>
    </citation>
    <scope>NUCLEOTIDE SEQUENCE [LARGE SCALE GENOMIC DNA]</scope>
    <source>
        <strain evidence="2 3">5K138</strain>
    </source>
</reference>
<dbReference type="Gene3D" id="1.10.10.10">
    <property type="entry name" value="Winged helix-like DNA-binding domain superfamily/Winged helix DNA-binding domain"/>
    <property type="match status" value="1"/>
</dbReference>
<gene>
    <name evidence="2" type="ORF">E1269_09285</name>
</gene>
<protein>
    <submittedName>
        <fullName evidence="2">ROK family protein</fullName>
    </submittedName>
</protein>
<comment type="similarity">
    <text evidence="1">Belongs to the ROK (NagC/XylR) family.</text>
</comment>
<dbReference type="InterPro" id="IPR036390">
    <property type="entry name" value="WH_DNA-bd_sf"/>
</dbReference>
<dbReference type="Pfam" id="PF00480">
    <property type="entry name" value="ROK"/>
    <property type="match status" value="2"/>
</dbReference>